<dbReference type="NCBIfam" id="NF003764">
    <property type="entry name" value="PRK05355.1"/>
    <property type="match status" value="1"/>
</dbReference>
<keyword evidence="6" id="KW-0028">Amino-acid biosynthesis</keyword>
<evidence type="ECO:0000256" key="2">
    <source>
        <dbReference type="ARBA" id="ARBA00005099"/>
    </source>
</evidence>
<dbReference type="Gene3D" id="3.40.640.10">
    <property type="entry name" value="Type I PLP-dependent aspartate aminotransferase-like (Major domain)"/>
    <property type="match status" value="1"/>
</dbReference>
<organism evidence="12 13">
    <name type="scientific">Myxozyma melibiosi</name>
    <dbReference type="NCBI Taxonomy" id="54550"/>
    <lineage>
        <taxon>Eukaryota</taxon>
        <taxon>Fungi</taxon>
        <taxon>Dikarya</taxon>
        <taxon>Ascomycota</taxon>
        <taxon>Saccharomycotina</taxon>
        <taxon>Lipomycetes</taxon>
        <taxon>Lipomycetales</taxon>
        <taxon>Lipomycetaceae</taxon>
        <taxon>Myxozyma</taxon>
    </lineage>
</organism>
<gene>
    <name evidence="12" type="ORF">BZA70DRAFT_254255</name>
</gene>
<dbReference type="PIRSF" id="PIRSF000525">
    <property type="entry name" value="SerC"/>
    <property type="match status" value="1"/>
</dbReference>
<comment type="pathway">
    <text evidence="2">Amino-acid biosynthesis; L-serine biosynthesis; L-serine from 3-phospho-D-glycerate: step 2/3.</text>
</comment>
<dbReference type="EC" id="2.6.1.52" evidence="4"/>
<evidence type="ECO:0000256" key="9">
    <source>
        <dbReference type="ARBA" id="ARBA00023299"/>
    </source>
</evidence>
<dbReference type="InterPro" id="IPR022278">
    <property type="entry name" value="Pser_aminoTfrase"/>
</dbReference>
<comment type="cofactor">
    <cofactor evidence="1">
        <name>pyridoxal 5'-phosphate</name>
        <dbReference type="ChEBI" id="CHEBI:597326"/>
    </cofactor>
</comment>
<dbReference type="Proteomes" id="UP001498771">
    <property type="component" value="Unassembled WGS sequence"/>
</dbReference>
<evidence type="ECO:0000256" key="8">
    <source>
        <dbReference type="ARBA" id="ARBA00022898"/>
    </source>
</evidence>
<comment type="catalytic activity">
    <reaction evidence="10">
        <text>O-phospho-L-serine + 2-oxoglutarate = 3-phosphooxypyruvate + L-glutamate</text>
        <dbReference type="Rhea" id="RHEA:14329"/>
        <dbReference type="ChEBI" id="CHEBI:16810"/>
        <dbReference type="ChEBI" id="CHEBI:18110"/>
        <dbReference type="ChEBI" id="CHEBI:29985"/>
        <dbReference type="ChEBI" id="CHEBI:57524"/>
        <dbReference type="EC" id="2.6.1.52"/>
    </reaction>
</comment>
<evidence type="ECO:0000256" key="3">
    <source>
        <dbReference type="ARBA" id="ARBA00006904"/>
    </source>
</evidence>
<dbReference type="InterPro" id="IPR015422">
    <property type="entry name" value="PyrdxlP-dep_Trfase_small"/>
</dbReference>
<dbReference type="PANTHER" id="PTHR43247:SF1">
    <property type="entry name" value="PHOSPHOSERINE AMINOTRANSFERASE"/>
    <property type="match status" value="1"/>
</dbReference>
<evidence type="ECO:0000313" key="13">
    <source>
        <dbReference type="Proteomes" id="UP001498771"/>
    </source>
</evidence>
<dbReference type="InterPro" id="IPR000192">
    <property type="entry name" value="Aminotrans_V_dom"/>
</dbReference>
<dbReference type="Pfam" id="PF00266">
    <property type="entry name" value="Aminotran_5"/>
    <property type="match status" value="1"/>
</dbReference>
<protein>
    <recommendedName>
        <fullName evidence="4">phosphoserine transaminase</fullName>
        <ecNumber evidence="4">2.6.1.52</ecNumber>
    </recommendedName>
</protein>
<reference evidence="12 13" key="1">
    <citation type="submission" date="2024-03" db="EMBL/GenBank/DDBJ databases">
        <title>Genome-scale model development and genomic sequencing of the oleaginous clade Lipomyces.</title>
        <authorList>
            <consortium name="Lawrence Berkeley National Laboratory"/>
            <person name="Czajka J.J."/>
            <person name="Han Y."/>
            <person name="Kim J."/>
            <person name="Mondo S.J."/>
            <person name="Hofstad B.A."/>
            <person name="Robles A."/>
            <person name="Haridas S."/>
            <person name="Riley R."/>
            <person name="LaButti K."/>
            <person name="Pangilinan J."/>
            <person name="Andreopoulos W."/>
            <person name="Lipzen A."/>
            <person name="Yan J."/>
            <person name="Wang M."/>
            <person name="Ng V."/>
            <person name="Grigoriev I.V."/>
            <person name="Spatafora J.W."/>
            <person name="Magnuson J.K."/>
            <person name="Baker S.E."/>
            <person name="Pomraning K.R."/>
        </authorList>
    </citation>
    <scope>NUCLEOTIDE SEQUENCE [LARGE SCALE GENOMIC DNA]</scope>
    <source>
        <strain evidence="12 13">Phaff 52-87</strain>
    </source>
</reference>
<comment type="similarity">
    <text evidence="3">Belongs to the class-V pyridoxal-phosphate-dependent aminotransferase family. SerC subfamily.</text>
</comment>
<dbReference type="InterPro" id="IPR015421">
    <property type="entry name" value="PyrdxlP-dep_Trfase_major"/>
</dbReference>
<dbReference type="PANTHER" id="PTHR43247">
    <property type="entry name" value="PHOSPHOSERINE AMINOTRANSFERASE"/>
    <property type="match status" value="1"/>
</dbReference>
<dbReference type="Gene3D" id="3.90.1150.10">
    <property type="entry name" value="Aspartate Aminotransferase, domain 1"/>
    <property type="match status" value="1"/>
</dbReference>
<dbReference type="EMBL" id="JBBJBU010000001">
    <property type="protein sequence ID" value="KAK7208194.1"/>
    <property type="molecule type" value="Genomic_DNA"/>
</dbReference>
<dbReference type="InterPro" id="IPR015424">
    <property type="entry name" value="PyrdxlP-dep_Trfase"/>
</dbReference>
<comment type="caution">
    <text evidence="12">The sequence shown here is derived from an EMBL/GenBank/DDBJ whole genome shotgun (WGS) entry which is preliminary data.</text>
</comment>
<sequence length="387" mass="41827">MTRTETTHYFGAGPALLPTSVIKQAAEDLIEYQGSGLGLGEISHRSAPAVAVVDNTKSNIKQLLNVPETHEVFFLQSGGTGEFAAVAYNMLAAFAKKTGKKGKADYIVTGTWSQKAAEEAKRLGVDVNIVVNGKKSSPTGKYDRIPEPETWNAFGSAEDTAYVYYCDNETVNGVEFPYVPKVPEGVELVADMSSNVLSREVDVSKFGVIFAGVQKNIGIAGVAVVIIKKLLLEKPSDEELTALNIPLAPIVFDFPTLVKNNSLYNTLPIFNLHVVYLTTKLLLDNGGLEVQEAVSNKKAEKLYATLDSVPEGVFNLLVEKNSRSRMNIVFTVIGGGKEKEFLDGAKAKGMTGLSGHRSVGGIRISNYNAVSEESIDYVCSWIKEFAS</sequence>
<dbReference type="HAMAP" id="MF_00160">
    <property type="entry name" value="SerC_aminotrans_5"/>
    <property type="match status" value="1"/>
</dbReference>
<evidence type="ECO:0000256" key="5">
    <source>
        <dbReference type="ARBA" id="ARBA00022576"/>
    </source>
</evidence>
<keyword evidence="5" id="KW-0032">Aminotransferase</keyword>
<evidence type="ECO:0000313" key="12">
    <source>
        <dbReference type="EMBL" id="KAK7208194.1"/>
    </source>
</evidence>
<dbReference type="RefSeq" id="XP_064771227.1">
    <property type="nucleotide sequence ID" value="XM_064910754.1"/>
</dbReference>
<feature type="domain" description="Aminotransferase class V" evidence="11">
    <location>
        <begin position="9"/>
        <end position="378"/>
    </location>
</feature>
<proteinExistence type="inferred from homology"/>
<name>A0ABR1FEB5_9ASCO</name>
<keyword evidence="8" id="KW-0663">Pyridoxal phosphate</keyword>
<accession>A0ABR1FEB5</accession>
<dbReference type="SUPFAM" id="SSF53383">
    <property type="entry name" value="PLP-dependent transferases"/>
    <property type="match status" value="1"/>
</dbReference>
<dbReference type="GO" id="GO:0016740">
    <property type="term" value="F:transferase activity"/>
    <property type="evidence" value="ECO:0007669"/>
    <property type="project" value="UniProtKB-KW"/>
</dbReference>
<evidence type="ECO:0000256" key="10">
    <source>
        <dbReference type="ARBA" id="ARBA00049007"/>
    </source>
</evidence>
<dbReference type="GeneID" id="90036266"/>
<evidence type="ECO:0000256" key="4">
    <source>
        <dbReference type="ARBA" id="ARBA00013030"/>
    </source>
</evidence>
<evidence type="ECO:0000256" key="6">
    <source>
        <dbReference type="ARBA" id="ARBA00022605"/>
    </source>
</evidence>
<keyword evidence="13" id="KW-1185">Reference proteome</keyword>
<evidence type="ECO:0000259" key="11">
    <source>
        <dbReference type="Pfam" id="PF00266"/>
    </source>
</evidence>
<evidence type="ECO:0000256" key="1">
    <source>
        <dbReference type="ARBA" id="ARBA00001933"/>
    </source>
</evidence>
<keyword evidence="9" id="KW-0718">Serine biosynthesis</keyword>
<keyword evidence="7 12" id="KW-0808">Transferase</keyword>
<evidence type="ECO:0000256" key="7">
    <source>
        <dbReference type="ARBA" id="ARBA00022679"/>
    </source>
</evidence>